<dbReference type="EMBL" id="ASPP01000368">
    <property type="protein sequence ID" value="ETO36712.1"/>
    <property type="molecule type" value="Genomic_DNA"/>
</dbReference>
<keyword evidence="2" id="KW-1185">Reference proteome</keyword>
<accession>X6PG95</accession>
<dbReference type="Proteomes" id="UP000023152">
    <property type="component" value="Unassembled WGS sequence"/>
</dbReference>
<evidence type="ECO:0000313" key="2">
    <source>
        <dbReference type="Proteomes" id="UP000023152"/>
    </source>
</evidence>
<sequence>ILIVPIYNSFLITEQIGLSASYFHEFNHFKPWRVGIFVIGLTFVMMGISAITVGQEKQSLEHHEKDQKERVANAFNESKSHPQKPGHKAMQNLSFARLALSVLRQPYSKVFFLHCNILYILFLFFVFFLVVSFDSGLIYHFLFLILIVICVIYCFLLFLLILFKQTDNFKQLKKINIKSQKISNYPKNKSQSNFFFNLQQKRKS</sequence>
<dbReference type="AlphaFoldDB" id="X6PG95"/>
<reference evidence="1 2" key="1">
    <citation type="journal article" date="2013" name="Curr. Biol.">
        <title>The Genome of the Foraminiferan Reticulomyxa filosa.</title>
        <authorList>
            <person name="Glockner G."/>
            <person name="Hulsmann N."/>
            <person name="Schleicher M."/>
            <person name="Noegel A.A."/>
            <person name="Eichinger L."/>
            <person name="Gallinger C."/>
            <person name="Pawlowski J."/>
            <person name="Sierra R."/>
            <person name="Euteneuer U."/>
            <person name="Pillet L."/>
            <person name="Moustafa A."/>
            <person name="Platzer M."/>
            <person name="Groth M."/>
            <person name="Szafranski K."/>
            <person name="Schliwa M."/>
        </authorList>
    </citation>
    <scope>NUCLEOTIDE SEQUENCE [LARGE SCALE GENOMIC DNA]</scope>
</reference>
<protein>
    <submittedName>
        <fullName evidence="1">Uncharacterized protein</fullName>
    </submittedName>
</protein>
<proteinExistence type="predicted"/>
<gene>
    <name evidence="1" type="ORF">RFI_00350</name>
</gene>
<comment type="caution">
    <text evidence="1">The sequence shown here is derived from an EMBL/GenBank/DDBJ whole genome shotgun (WGS) entry which is preliminary data.</text>
</comment>
<organism evidence="1 2">
    <name type="scientific">Reticulomyxa filosa</name>
    <dbReference type="NCBI Taxonomy" id="46433"/>
    <lineage>
        <taxon>Eukaryota</taxon>
        <taxon>Sar</taxon>
        <taxon>Rhizaria</taxon>
        <taxon>Retaria</taxon>
        <taxon>Foraminifera</taxon>
        <taxon>Monothalamids</taxon>
        <taxon>Reticulomyxidae</taxon>
        <taxon>Reticulomyxa</taxon>
    </lineage>
</organism>
<name>X6PG95_RETFI</name>
<feature type="non-terminal residue" evidence="1">
    <location>
        <position position="1"/>
    </location>
</feature>
<evidence type="ECO:0000313" key="1">
    <source>
        <dbReference type="EMBL" id="ETO36712.1"/>
    </source>
</evidence>